<evidence type="ECO:0000256" key="1">
    <source>
        <dbReference type="SAM" id="MobiDB-lite"/>
    </source>
</evidence>
<name>A0A212LF00_9HYPH</name>
<organism evidence="2">
    <name type="scientific">uncultured Pleomorphomonas sp</name>
    <dbReference type="NCBI Taxonomy" id="442121"/>
    <lineage>
        <taxon>Bacteria</taxon>
        <taxon>Pseudomonadati</taxon>
        <taxon>Pseudomonadota</taxon>
        <taxon>Alphaproteobacteria</taxon>
        <taxon>Hyphomicrobiales</taxon>
        <taxon>Pleomorphomonadaceae</taxon>
        <taxon>Pleomorphomonas</taxon>
        <taxon>environmental samples</taxon>
    </lineage>
</organism>
<gene>
    <name evidence="2" type="ORF">KL86PLE_30603</name>
</gene>
<accession>A0A212LF00</accession>
<feature type="region of interest" description="Disordered" evidence="1">
    <location>
        <begin position="1"/>
        <end position="61"/>
    </location>
</feature>
<proteinExistence type="predicted"/>
<protein>
    <submittedName>
        <fullName evidence="2">Uncharacterized protein</fullName>
    </submittedName>
</protein>
<evidence type="ECO:0000313" key="2">
    <source>
        <dbReference type="EMBL" id="SCM76156.1"/>
    </source>
</evidence>
<dbReference type="AlphaFoldDB" id="A0A212LF00"/>
<reference evidence="2" key="1">
    <citation type="submission" date="2016-08" db="EMBL/GenBank/DDBJ databases">
        <authorList>
            <person name="Seilhamer J.J."/>
        </authorList>
    </citation>
    <scope>NUCLEOTIDE SEQUENCE</scope>
    <source>
        <strain evidence="2">86</strain>
    </source>
</reference>
<sequence length="94" mass="10415">MRGNLQRRLPRTAGRDGARRLGGGGRPDRTRGPDQDPDPLGRQGIGSGAALRRPDRHHPLGLILGPRFEALVRRGRRLNLPGVLQMTDFSRRHA</sequence>
<dbReference type="EMBL" id="FMJD01000007">
    <property type="protein sequence ID" value="SCM76156.1"/>
    <property type="molecule type" value="Genomic_DNA"/>
</dbReference>